<dbReference type="AlphaFoldDB" id="A0AAE0LGD1"/>
<name>A0AAE0LGD1_9CHLO</name>
<sequence>MGVPYGADRNAGKEGRRLYKSLSSNHQSKVIAFCDVDDKKLAQGVYEPYPEKRRIPIVHFTEAKPPLILCVKGDLTGGQFEANIASLNLQEGHDFIHFS</sequence>
<dbReference type="Proteomes" id="UP001190700">
    <property type="component" value="Unassembled WGS sequence"/>
</dbReference>
<evidence type="ECO:0000313" key="1">
    <source>
        <dbReference type="EMBL" id="KAK3283774.1"/>
    </source>
</evidence>
<protein>
    <submittedName>
        <fullName evidence="1">UDP-GlcNAc:betaGal beta-1,3-N-acetylglucosaminyltransferase-like protein 1</fullName>
    </submittedName>
</protein>
<evidence type="ECO:0000313" key="2">
    <source>
        <dbReference type="Proteomes" id="UP001190700"/>
    </source>
</evidence>
<reference evidence="1 2" key="1">
    <citation type="journal article" date="2015" name="Genome Biol. Evol.">
        <title>Comparative Genomics of a Bacterivorous Green Alga Reveals Evolutionary Causalities and Consequences of Phago-Mixotrophic Mode of Nutrition.</title>
        <authorList>
            <person name="Burns J.A."/>
            <person name="Paasch A."/>
            <person name="Narechania A."/>
            <person name="Kim E."/>
        </authorList>
    </citation>
    <scope>NUCLEOTIDE SEQUENCE [LARGE SCALE GENOMIC DNA]</scope>
    <source>
        <strain evidence="1 2">PLY_AMNH</strain>
    </source>
</reference>
<proteinExistence type="predicted"/>
<organism evidence="1 2">
    <name type="scientific">Cymbomonas tetramitiformis</name>
    <dbReference type="NCBI Taxonomy" id="36881"/>
    <lineage>
        <taxon>Eukaryota</taxon>
        <taxon>Viridiplantae</taxon>
        <taxon>Chlorophyta</taxon>
        <taxon>Pyramimonadophyceae</taxon>
        <taxon>Pyramimonadales</taxon>
        <taxon>Pyramimonadaceae</taxon>
        <taxon>Cymbomonas</taxon>
    </lineage>
</organism>
<keyword evidence="2" id="KW-1185">Reference proteome</keyword>
<comment type="caution">
    <text evidence="1">The sequence shown here is derived from an EMBL/GenBank/DDBJ whole genome shotgun (WGS) entry which is preliminary data.</text>
</comment>
<accession>A0AAE0LGD1</accession>
<dbReference type="EMBL" id="LGRX02002655">
    <property type="protein sequence ID" value="KAK3283774.1"/>
    <property type="molecule type" value="Genomic_DNA"/>
</dbReference>
<gene>
    <name evidence="1" type="ORF">CYMTET_8539</name>
</gene>